<reference evidence="1 2" key="2">
    <citation type="submission" date="2018-01" db="EMBL/GenBank/DDBJ databases">
        <title>Genomic study of Klebsiella pneumoniae.</title>
        <authorList>
            <person name="Yang Y."/>
            <person name="Bicalho R."/>
        </authorList>
    </citation>
    <scope>NUCLEOTIDE SEQUENCE [LARGE SCALE GENOMIC DNA]</scope>
    <source>
        <strain evidence="1 2">A10</strain>
    </source>
</reference>
<organism evidence="1 2">
    <name type="scientific">Klebsiella michiganensis</name>
    <dbReference type="NCBI Taxonomy" id="1134687"/>
    <lineage>
        <taxon>Bacteria</taxon>
        <taxon>Pseudomonadati</taxon>
        <taxon>Pseudomonadota</taxon>
        <taxon>Gammaproteobacteria</taxon>
        <taxon>Enterobacterales</taxon>
        <taxon>Enterobacteriaceae</taxon>
        <taxon>Klebsiella/Raoultella group</taxon>
        <taxon>Klebsiella</taxon>
    </lineage>
</organism>
<comment type="caution">
    <text evidence="1">The sequence shown here is derived from an EMBL/GenBank/DDBJ whole genome shotgun (WGS) entry which is preliminary data.</text>
</comment>
<dbReference type="Proteomes" id="UP000234667">
    <property type="component" value="Unassembled WGS sequence"/>
</dbReference>
<gene>
    <name evidence="1" type="ORF">CWN49_27245</name>
</gene>
<name>A0A2J5PC67_9ENTR</name>
<evidence type="ECO:0000313" key="1">
    <source>
        <dbReference type="EMBL" id="PLO63656.1"/>
    </source>
</evidence>
<feature type="non-terminal residue" evidence="1">
    <location>
        <position position="1"/>
    </location>
</feature>
<dbReference type="AlphaFoldDB" id="A0A2J5PC67"/>
<dbReference type="EMBL" id="PIDR01001175">
    <property type="protein sequence ID" value="PLO63656.1"/>
    <property type="molecule type" value="Genomic_DNA"/>
</dbReference>
<protein>
    <submittedName>
        <fullName evidence="1">Uncharacterized protein</fullName>
    </submittedName>
</protein>
<accession>A0A2J5PC67</accession>
<reference evidence="1 2" key="1">
    <citation type="submission" date="2017-11" db="EMBL/GenBank/DDBJ databases">
        <authorList>
            <person name="Han C.G."/>
        </authorList>
    </citation>
    <scope>NUCLEOTIDE SEQUENCE [LARGE SCALE GENOMIC DNA]</scope>
    <source>
        <strain evidence="1 2">A10</strain>
    </source>
</reference>
<sequence>AISANAPLTATARWHLRENIFFFSITLSLLNKSRYLTGKIHTSSERAGNKREMAYKIRMTYIIYMILFKK</sequence>
<proteinExistence type="predicted"/>
<evidence type="ECO:0000313" key="2">
    <source>
        <dbReference type="Proteomes" id="UP000234667"/>
    </source>
</evidence>